<keyword evidence="5 9" id="KW-0822">Tryptophan biosynthesis</keyword>
<evidence type="ECO:0000256" key="3">
    <source>
        <dbReference type="ARBA" id="ARBA00022676"/>
    </source>
</evidence>
<feature type="binding site" evidence="9">
    <location>
        <begin position="111"/>
        <end position="119"/>
    </location>
    <ligand>
        <name>5-phospho-alpha-D-ribose 1-diphosphate</name>
        <dbReference type="ChEBI" id="CHEBI:58017"/>
    </ligand>
</feature>
<comment type="subunit">
    <text evidence="9">Homodimer.</text>
</comment>
<feature type="binding site" evidence="9">
    <location>
        <position position="123"/>
    </location>
    <ligand>
        <name>5-phospho-alpha-D-ribose 1-diphosphate</name>
        <dbReference type="ChEBI" id="CHEBI:58017"/>
    </ligand>
</feature>
<evidence type="ECO:0000256" key="4">
    <source>
        <dbReference type="ARBA" id="ARBA00022679"/>
    </source>
</evidence>
<feature type="binding site" evidence="9">
    <location>
        <position position="91"/>
    </location>
    <ligand>
        <name>5-phospho-alpha-D-ribose 1-diphosphate</name>
        <dbReference type="ChEBI" id="CHEBI:58017"/>
    </ligand>
</feature>
<comment type="catalytic activity">
    <reaction evidence="7 9">
        <text>N-(5-phospho-beta-D-ribosyl)anthranilate + diphosphate = 5-phospho-alpha-D-ribose 1-diphosphate + anthranilate</text>
        <dbReference type="Rhea" id="RHEA:11768"/>
        <dbReference type="ChEBI" id="CHEBI:16567"/>
        <dbReference type="ChEBI" id="CHEBI:18277"/>
        <dbReference type="ChEBI" id="CHEBI:33019"/>
        <dbReference type="ChEBI" id="CHEBI:58017"/>
        <dbReference type="EC" id="2.4.2.18"/>
    </reaction>
</comment>
<dbReference type="Pfam" id="PF00591">
    <property type="entry name" value="Glycos_transf_3"/>
    <property type="match status" value="1"/>
</dbReference>
<dbReference type="InterPro" id="IPR036320">
    <property type="entry name" value="Glycosyl_Trfase_fam3_N_dom_sf"/>
</dbReference>
<dbReference type="Proteomes" id="UP000007844">
    <property type="component" value="Chromosome"/>
</dbReference>
<dbReference type="KEGG" id="daf:Desaf_1874"/>
<comment type="similarity">
    <text evidence="9">Belongs to the anthranilate phosphoribosyltransferase family.</text>
</comment>
<keyword evidence="9" id="KW-0460">Magnesium</keyword>
<keyword evidence="6 9" id="KW-0057">Aromatic amino acid biosynthesis</keyword>
<dbReference type="UniPathway" id="UPA00035">
    <property type="reaction ID" value="UER00041"/>
</dbReference>
<dbReference type="EMBL" id="CP003221">
    <property type="protein sequence ID" value="EGJ50205.1"/>
    <property type="molecule type" value="Genomic_DNA"/>
</dbReference>
<dbReference type="AlphaFoldDB" id="F3Z2N8"/>
<dbReference type="RefSeq" id="WP_014259961.1">
    <property type="nucleotide sequence ID" value="NC_016629.1"/>
</dbReference>
<dbReference type="FunFam" id="3.40.1030.10:FF:000002">
    <property type="entry name" value="Anthranilate phosphoribosyltransferase"/>
    <property type="match status" value="1"/>
</dbReference>
<dbReference type="HOGENOM" id="CLU_034315_2_1_7"/>
<comment type="cofactor">
    <cofactor evidence="9">
        <name>Mg(2+)</name>
        <dbReference type="ChEBI" id="CHEBI:18420"/>
    </cofactor>
    <text evidence="9">Binds 2 magnesium ions per monomer.</text>
</comment>
<evidence type="ECO:0000256" key="5">
    <source>
        <dbReference type="ARBA" id="ARBA00022822"/>
    </source>
</evidence>
<comment type="similarity">
    <text evidence="8">In the C-terminal section; belongs to the anthranilate phosphoribosyltransferase family.</text>
</comment>
<evidence type="ECO:0000256" key="8">
    <source>
        <dbReference type="ARBA" id="ARBA00061188"/>
    </source>
</evidence>
<evidence type="ECO:0000256" key="9">
    <source>
        <dbReference type="HAMAP-Rule" id="MF_00211"/>
    </source>
</evidence>
<feature type="binding site" evidence="9">
    <location>
        <position position="229"/>
    </location>
    <ligand>
        <name>Mg(2+)</name>
        <dbReference type="ChEBI" id="CHEBI:18420"/>
        <label>1</label>
    </ligand>
</feature>
<evidence type="ECO:0000259" key="11">
    <source>
        <dbReference type="Pfam" id="PF02885"/>
    </source>
</evidence>
<dbReference type="GO" id="GO:0000287">
    <property type="term" value="F:magnesium ion binding"/>
    <property type="evidence" value="ECO:0007669"/>
    <property type="project" value="UniProtKB-UniRule"/>
</dbReference>
<gene>
    <name evidence="9" type="primary">trpD</name>
    <name evidence="12" type="ORF">Desaf_1874</name>
</gene>
<evidence type="ECO:0000313" key="12">
    <source>
        <dbReference type="EMBL" id="EGJ50205.1"/>
    </source>
</evidence>
<dbReference type="InterPro" id="IPR035902">
    <property type="entry name" value="Nuc_phospho_transferase"/>
</dbReference>
<dbReference type="InterPro" id="IPR005940">
    <property type="entry name" value="Anthranilate_Pribosyl_Tfrase"/>
</dbReference>
<dbReference type="eggNOG" id="COG0547">
    <property type="taxonomic scope" value="Bacteria"/>
</dbReference>
<dbReference type="Gene3D" id="3.40.1030.10">
    <property type="entry name" value="Nucleoside phosphorylase/phosphoribosyltransferase catalytic domain"/>
    <property type="match status" value="1"/>
</dbReference>
<keyword evidence="13" id="KW-1185">Reference proteome</keyword>
<dbReference type="Pfam" id="PF02885">
    <property type="entry name" value="Glycos_trans_3N"/>
    <property type="match status" value="1"/>
</dbReference>
<name>F3Z2N8_DESAF</name>
<dbReference type="SUPFAM" id="SSF52418">
    <property type="entry name" value="Nucleoside phosphorylase/phosphoribosyltransferase catalytic domain"/>
    <property type="match status" value="1"/>
</dbReference>
<evidence type="ECO:0000256" key="7">
    <source>
        <dbReference type="ARBA" id="ARBA00052328"/>
    </source>
</evidence>
<keyword evidence="2 9" id="KW-0028">Amino-acid biosynthesis</keyword>
<dbReference type="PANTHER" id="PTHR43285">
    <property type="entry name" value="ANTHRANILATE PHOSPHORIBOSYLTRANSFERASE"/>
    <property type="match status" value="1"/>
</dbReference>
<comment type="pathway">
    <text evidence="1 9">Amino-acid biosynthesis; L-tryptophan biosynthesis; L-tryptophan from chorismate: step 2/5.</text>
</comment>
<dbReference type="GO" id="GO:0000162">
    <property type="term" value="P:L-tryptophan biosynthetic process"/>
    <property type="evidence" value="ECO:0007669"/>
    <property type="project" value="UniProtKB-UniRule"/>
</dbReference>
<dbReference type="InterPro" id="IPR000312">
    <property type="entry name" value="Glycosyl_Trfase_fam3"/>
</dbReference>
<dbReference type="EC" id="2.4.2.18" evidence="9"/>
<feature type="binding site" evidence="9">
    <location>
        <position position="95"/>
    </location>
    <ligand>
        <name>Mg(2+)</name>
        <dbReference type="ChEBI" id="CHEBI:18420"/>
        <label>1</label>
    </ligand>
</feature>
<feature type="binding site" evidence="9">
    <location>
        <begin position="93"/>
        <end position="96"/>
    </location>
    <ligand>
        <name>5-phospho-alpha-D-ribose 1-diphosphate</name>
        <dbReference type="ChEBI" id="CHEBI:58017"/>
    </ligand>
</feature>
<dbReference type="HAMAP" id="MF_00211">
    <property type="entry name" value="TrpD"/>
    <property type="match status" value="1"/>
</dbReference>
<evidence type="ECO:0000256" key="2">
    <source>
        <dbReference type="ARBA" id="ARBA00022605"/>
    </source>
</evidence>
<evidence type="ECO:0000256" key="6">
    <source>
        <dbReference type="ARBA" id="ARBA00023141"/>
    </source>
</evidence>
<protein>
    <recommendedName>
        <fullName evidence="9">Anthranilate phosphoribosyltransferase</fullName>
        <ecNumber evidence="9">2.4.2.18</ecNumber>
    </recommendedName>
</protein>
<keyword evidence="3 9" id="KW-0328">Glycosyltransferase</keyword>
<feature type="binding site" evidence="9">
    <location>
        <position position="83"/>
    </location>
    <ligand>
        <name>5-phospho-alpha-D-ribose 1-diphosphate</name>
        <dbReference type="ChEBI" id="CHEBI:58017"/>
    </ligand>
</feature>
<feature type="binding site" evidence="9">
    <location>
        <position position="169"/>
    </location>
    <ligand>
        <name>anthranilate</name>
        <dbReference type="ChEBI" id="CHEBI:16567"/>
        <label>2</label>
    </ligand>
</feature>
<proteinExistence type="inferred from homology"/>
<feature type="binding site" evidence="9">
    <location>
        <position position="114"/>
    </location>
    <ligand>
        <name>anthranilate</name>
        <dbReference type="ChEBI" id="CHEBI:16567"/>
        <label>1</label>
    </ligand>
</feature>
<feature type="binding site" evidence="9">
    <location>
        <begin position="86"/>
        <end position="87"/>
    </location>
    <ligand>
        <name>5-phospho-alpha-D-ribose 1-diphosphate</name>
        <dbReference type="ChEBI" id="CHEBI:58017"/>
    </ligand>
</feature>
<dbReference type="InterPro" id="IPR017459">
    <property type="entry name" value="Glycosyl_Trfase_fam3_N_dom"/>
</dbReference>
<comment type="function">
    <text evidence="9">Catalyzes the transfer of the phosphoribosyl group of 5-phosphorylribose-1-pyrophosphate (PRPP) to anthranilate to yield N-(5'-phosphoribosyl)-anthranilate (PRA).</text>
</comment>
<dbReference type="GO" id="GO:0005829">
    <property type="term" value="C:cytosol"/>
    <property type="evidence" value="ECO:0007669"/>
    <property type="project" value="TreeGrafter"/>
</dbReference>
<dbReference type="GO" id="GO:0004048">
    <property type="term" value="F:anthranilate phosphoribosyltransferase activity"/>
    <property type="evidence" value="ECO:0007669"/>
    <property type="project" value="UniProtKB-UniRule"/>
</dbReference>
<feature type="domain" description="Glycosyl transferase family 3" evidence="10">
    <location>
        <begin position="77"/>
        <end position="326"/>
    </location>
</feature>
<dbReference type="STRING" id="690850.Desaf_1874"/>
<comment type="caution">
    <text evidence="9">Lacks conserved residue(s) required for the propagation of feature annotation.</text>
</comment>
<feature type="binding site" evidence="9">
    <location>
        <position position="229"/>
    </location>
    <ligand>
        <name>Mg(2+)</name>
        <dbReference type="ChEBI" id="CHEBI:18420"/>
        <label>2</label>
    </ligand>
</feature>
<keyword evidence="4 9" id="KW-0808">Transferase</keyword>
<feature type="domain" description="Glycosyl transferase family 3 N-terminal" evidence="11">
    <location>
        <begin position="8"/>
        <end position="68"/>
    </location>
</feature>
<evidence type="ECO:0000313" key="13">
    <source>
        <dbReference type="Proteomes" id="UP000007844"/>
    </source>
</evidence>
<dbReference type="SUPFAM" id="SSF47648">
    <property type="entry name" value="Nucleoside phosphorylase/phosphoribosyltransferase N-terminal domain"/>
    <property type="match status" value="1"/>
</dbReference>
<dbReference type="PANTHER" id="PTHR43285:SF2">
    <property type="entry name" value="ANTHRANILATE PHOSPHORIBOSYLTRANSFERASE"/>
    <property type="match status" value="1"/>
</dbReference>
<organism evidence="12 13">
    <name type="scientific">Desulfocurvibacter africanus subsp. africanus str. Walvis Bay</name>
    <dbReference type="NCBI Taxonomy" id="690850"/>
    <lineage>
        <taxon>Bacteria</taxon>
        <taxon>Pseudomonadati</taxon>
        <taxon>Thermodesulfobacteriota</taxon>
        <taxon>Desulfovibrionia</taxon>
        <taxon>Desulfovibrionales</taxon>
        <taxon>Desulfovibrionaceae</taxon>
        <taxon>Desulfocurvibacter</taxon>
    </lineage>
</organism>
<feature type="binding site" evidence="9">
    <location>
        <position position="228"/>
    </location>
    <ligand>
        <name>Mg(2+)</name>
        <dbReference type="ChEBI" id="CHEBI:18420"/>
        <label>2</label>
    </ligand>
</feature>
<reference evidence="12 13" key="1">
    <citation type="journal article" date="2011" name="J. Bacteriol.">
        <title>Genome sequence of the mercury-methylating and pleomorphic Desulfovibrio africanus Strain Walvis Bay.</title>
        <authorList>
            <person name="Brown S.D."/>
            <person name="Wall J.D."/>
            <person name="Kucken A.M."/>
            <person name="Gilmour C.C."/>
            <person name="Podar M."/>
            <person name="Brandt C.C."/>
            <person name="Teshima H."/>
            <person name="Detter J.C."/>
            <person name="Han C.S."/>
            <person name="Land M.L."/>
            <person name="Lucas S."/>
            <person name="Han J."/>
            <person name="Pennacchio L."/>
            <person name="Nolan M."/>
            <person name="Pitluck S."/>
            <person name="Woyke T."/>
            <person name="Goodwin L."/>
            <person name="Palumbo A.V."/>
            <person name="Elias D.A."/>
        </authorList>
    </citation>
    <scope>NUCLEOTIDE SEQUENCE [LARGE SCALE GENOMIC DNA]</scope>
    <source>
        <strain evidence="12 13">Walvis Bay</strain>
    </source>
</reference>
<dbReference type="Gene3D" id="1.20.970.10">
    <property type="entry name" value="Transferase, Pyrimidine Nucleoside Phosphorylase, Chain C"/>
    <property type="match status" value="1"/>
</dbReference>
<accession>F3Z2N8</accession>
<keyword evidence="9" id="KW-0479">Metal-binding</keyword>
<evidence type="ECO:0000259" key="10">
    <source>
        <dbReference type="Pfam" id="PF00591"/>
    </source>
</evidence>
<dbReference type="NCBIfam" id="TIGR01245">
    <property type="entry name" value="trpD"/>
    <property type="match status" value="1"/>
</dbReference>
<feature type="binding site" evidence="9">
    <location>
        <position position="83"/>
    </location>
    <ligand>
        <name>anthranilate</name>
        <dbReference type="ChEBI" id="CHEBI:16567"/>
        <label>1</label>
    </ligand>
</feature>
<sequence length="336" mass="34383">MPEFMKIVLENLAQGLDLTSEQAEGAFGRLMAGELSEGQAGAMLMGLRAKGETPQELAAAVGACLAHARLVPGLSGPRIDTCGTGGDNKHSFNCSTAVAIILASLGHKVVKHGNRSVSSKSGSADVLEAMGVALDTGPEAVGAALDKSGFVFLFAPGFHPAFRHVMPLRKALGIRTLFNLLGPLLNPARPTHQILGVPNEGLLMLIAEALRLTGVESAAVVHGAGGYDELTPFGPSEVAYVRDGKVERARVDPAGLGLADDRPEAVTVAGPQEALSMLKAILSGSGPESAQKMVAINLAMALHLLEGTPLQSAAAKALEAVCSGRAAGHLATMGVA</sequence>
<evidence type="ECO:0000256" key="1">
    <source>
        <dbReference type="ARBA" id="ARBA00004907"/>
    </source>
</evidence>